<dbReference type="AlphaFoldDB" id="A0A174SW17"/>
<name>A0A174SW17_9FIRM</name>
<evidence type="ECO:0000313" key="2">
    <source>
        <dbReference type="Proteomes" id="UP000095512"/>
    </source>
</evidence>
<organism evidence="1 2">
    <name type="scientific">Enterocloster clostridioformis</name>
    <dbReference type="NCBI Taxonomy" id="1531"/>
    <lineage>
        <taxon>Bacteria</taxon>
        <taxon>Bacillati</taxon>
        <taxon>Bacillota</taxon>
        <taxon>Clostridia</taxon>
        <taxon>Lachnospirales</taxon>
        <taxon>Lachnospiraceae</taxon>
        <taxon>Enterocloster</taxon>
    </lineage>
</organism>
<sequence length="60" mass="6888">MECKYCGSEMRLDDKDSYIGKGRECVVRKYLYCDNCGASAYKELVSGKVEILEFYPPECT</sequence>
<gene>
    <name evidence="1" type="ORF">ERS852480_04600</name>
</gene>
<dbReference type="Proteomes" id="UP000095512">
    <property type="component" value="Unassembled WGS sequence"/>
</dbReference>
<evidence type="ECO:0000313" key="1">
    <source>
        <dbReference type="EMBL" id="CUP99595.1"/>
    </source>
</evidence>
<accession>A0A174SW17</accession>
<reference evidence="1 2" key="1">
    <citation type="submission" date="2015-09" db="EMBL/GenBank/DDBJ databases">
        <authorList>
            <consortium name="Pathogen Informatics"/>
        </authorList>
    </citation>
    <scope>NUCLEOTIDE SEQUENCE [LARGE SCALE GENOMIC DNA]</scope>
    <source>
        <strain evidence="1 2">2789STDY5834865</strain>
    </source>
</reference>
<protein>
    <submittedName>
        <fullName evidence="1">Uncharacterized protein</fullName>
    </submittedName>
</protein>
<dbReference type="EMBL" id="CZAB01000070">
    <property type="protein sequence ID" value="CUP99595.1"/>
    <property type="molecule type" value="Genomic_DNA"/>
</dbReference>
<proteinExistence type="predicted"/>
<dbReference type="RefSeq" id="WP_155521225.1">
    <property type="nucleotide sequence ID" value="NZ_CZAB01000070.1"/>
</dbReference>